<proteinExistence type="predicted"/>
<sequence>MKPLFVFATLLDILAIAACVGLLVCYGWVIFRPDVHRLLPNLWAWFGGAVVLLSASSFLILISRTLELSRAPIADLMQFLPVVVEKTDFGRIWQVRILALVVLWVAWYVGRLRMDRGLSVPVSAVMLAVIAFTRSTTGHAGDHGHFALAAWVDWLHVLSSGIWVGGIFVWAFIIFPMLLKCQHLNRSVATDTFGRFSSVAATGLTVIVLTGIYQAWEGLGKADALWQSAFGQILLVKLALIVCLVYLGAYNRYTNLPTLDIWSGRKRAPHPFSRLPGFRMRNFPNMDDAGNLPLRYCARTVTIQSALGAAIFIVSAILHHAMPPTDIRNLVLSQTNLHIVHDRILTINTINAQLFKNNVTIHQG</sequence>
<evidence type="ECO:0000313" key="9">
    <source>
        <dbReference type="Proteomes" id="UP000248886"/>
    </source>
</evidence>
<dbReference type="GO" id="GO:0005886">
    <property type="term" value="C:plasma membrane"/>
    <property type="evidence" value="ECO:0007669"/>
    <property type="project" value="UniProtKB-SubCell"/>
</dbReference>
<gene>
    <name evidence="8" type="ORF">DN052_09595</name>
</gene>
<dbReference type="PANTHER" id="PTHR34820">
    <property type="entry name" value="INNER MEMBRANE PROTEIN YEBZ"/>
    <property type="match status" value="1"/>
</dbReference>
<comment type="subcellular location">
    <subcellularLocation>
        <location evidence="1">Cell membrane</location>
        <topology evidence="1">Multi-pass membrane protein</topology>
    </subcellularLocation>
</comment>
<evidence type="ECO:0000256" key="5">
    <source>
        <dbReference type="ARBA" id="ARBA00023136"/>
    </source>
</evidence>
<evidence type="ECO:0000259" key="7">
    <source>
        <dbReference type="Pfam" id="PF05425"/>
    </source>
</evidence>
<feature type="transmembrane region" description="Helical" evidence="6">
    <location>
        <begin position="6"/>
        <end position="30"/>
    </location>
</feature>
<dbReference type="GO" id="GO:0006825">
    <property type="term" value="P:copper ion transport"/>
    <property type="evidence" value="ECO:0007669"/>
    <property type="project" value="InterPro"/>
</dbReference>
<dbReference type="OrthoDB" id="5793256at2"/>
<feature type="domain" description="Copper resistance protein D" evidence="7">
    <location>
        <begin position="192"/>
        <end position="275"/>
    </location>
</feature>
<evidence type="ECO:0000256" key="1">
    <source>
        <dbReference type="ARBA" id="ARBA00004651"/>
    </source>
</evidence>
<dbReference type="PANTHER" id="PTHR34820:SF4">
    <property type="entry name" value="INNER MEMBRANE PROTEIN YEBZ"/>
    <property type="match status" value="1"/>
</dbReference>
<feature type="transmembrane region" description="Helical" evidence="6">
    <location>
        <begin position="154"/>
        <end position="175"/>
    </location>
</feature>
<dbReference type="InterPro" id="IPR008457">
    <property type="entry name" value="Cu-R_CopD_dom"/>
</dbReference>
<dbReference type="Pfam" id="PF05425">
    <property type="entry name" value="CopD"/>
    <property type="match status" value="1"/>
</dbReference>
<protein>
    <recommendedName>
        <fullName evidence="7">Copper resistance protein D domain-containing protein</fullName>
    </recommendedName>
</protein>
<feature type="transmembrane region" description="Helical" evidence="6">
    <location>
        <begin position="301"/>
        <end position="322"/>
    </location>
</feature>
<accession>A0A2W1KDX1</accession>
<keyword evidence="3 6" id="KW-0812">Transmembrane</keyword>
<keyword evidence="4 6" id="KW-1133">Transmembrane helix</keyword>
<dbReference type="AlphaFoldDB" id="A0A2W1KDX1"/>
<dbReference type="RefSeq" id="WP_009562049.1">
    <property type="nucleotide sequence ID" value="NZ_AP025160.1"/>
</dbReference>
<evidence type="ECO:0000256" key="6">
    <source>
        <dbReference type="SAM" id="Phobius"/>
    </source>
</evidence>
<feature type="transmembrane region" description="Helical" evidence="6">
    <location>
        <begin position="42"/>
        <end position="62"/>
    </location>
</feature>
<organism evidence="8 9">
    <name type="scientific">Acidithiobacillus ferrooxidans</name>
    <name type="common">Thiobacillus ferrooxidans</name>
    <dbReference type="NCBI Taxonomy" id="920"/>
    <lineage>
        <taxon>Bacteria</taxon>
        <taxon>Pseudomonadati</taxon>
        <taxon>Pseudomonadota</taxon>
        <taxon>Acidithiobacillia</taxon>
        <taxon>Acidithiobacillales</taxon>
        <taxon>Acidithiobacillaceae</taxon>
        <taxon>Acidithiobacillus</taxon>
    </lineage>
</organism>
<keyword evidence="2" id="KW-1003">Cell membrane</keyword>
<feature type="transmembrane region" description="Helical" evidence="6">
    <location>
        <begin position="228"/>
        <end position="249"/>
    </location>
</feature>
<evidence type="ECO:0000256" key="3">
    <source>
        <dbReference type="ARBA" id="ARBA00022692"/>
    </source>
</evidence>
<comment type="caution">
    <text evidence="8">The sequence shown here is derived from an EMBL/GenBank/DDBJ whole genome shotgun (WGS) entry which is preliminary data.</text>
</comment>
<evidence type="ECO:0000256" key="2">
    <source>
        <dbReference type="ARBA" id="ARBA00022475"/>
    </source>
</evidence>
<evidence type="ECO:0000256" key="4">
    <source>
        <dbReference type="ARBA" id="ARBA00022989"/>
    </source>
</evidence>
<dbReference type="InterPro" id="IPR032694">
    <property type="entry name" value="CopC/D"/>
</dbReference>
<feature type="transmembrane region" description="Helical" evidence="6">
    <location>
        <begin position="92"/>
        <end position="110"/>
    </location>
</feature>
<evidence type="ECO:0000313" key="8">
    <source>
        <dbReference type="EMBL" id="PZD80685.1"/>
    </source>
</evidence>
<reference evidence="8 9" key="1">
    <citation type="submission" date="2018-06" db="EMBL/GenBank/DDBJ databases">
        <title>Draft sequence of Acidithiobacillus ferrooxidans CCM 4253.</title>
        <authorList>
            <person name="Moya-Beltran A."/>
            <person name="Castro M."/>
            <person name="Covarrubias P.C."/>
            <person name="Issotta F."/>
            <person name="Janiczek O."/>
            <person name="Mandl M."/>
            <person name="Kucera J."/>
            <person name="Quatrini R."/>
        </authorList>
    </citation>
    <scope>NUCLEOTIDE SEQUENCE [LARGE SCALE GENOMIC DNA]</scope>
    <source>
        <strain evidence="8 9">CCM 4253</strain>
    </source>
</reference>
<name>A0A2W1KDX1_ACIFR</name>
<dbReference type="EMBL" id="QKQP01000005">
    <property type="protein sequence ID" value="PZD80685.1"/>
    <property type="molecule type" value="Genomic_DNA"/>
</dbReference>
<feature type="transmembrane region" description="Helical" evidence="6">
    <location>
        <begin position="117"/>
        <end position="134"/>
    </location>
</feature>
<keyword evidence="5 6" id="KW-0472">Membrane</keyword>
<dbReference type="GeneID" id="65281697"/>
<dbReference type="Proteomes" id="UP000248886">
    <property type="component" value="Unassembled WGS sequence"/>
</dbReference>
<feature type="transmembrane region" description="Helical" evidence="6">
    <location>
        <begin position="196"/>
        <end position="216"/>
    </location>
</feature>